<dbReference type="CDD" id="cd00761">
    <property type="entry name" value="Glyco_tranf_GTA_type"/>
    <property type="match status" value="1"/>
</dbReference>
<protein>
    <submittedName>
        <fullName evidence="4">Glycosyltransferase family 2 protein</fullName>
        <ecNumber evidence="4">2.4.-.-</ecNumber>
    </submittedName>
</protein>
<evidence type="ECO:0000256" key="2">
    <source>
        <dbReference type="ARBA" id="ARBA00022679"/>
    </source>
</evidence>
<dbReference type="InterPro" id="IPR001173">
    <property type="entry name" value="Glyco_trans_2-like"/>
</dbReference>
<dbReference type="EMBL" id="JBBMEZ010000028">
    <property type="protein sequence ID" value="MEQ2470520.1"/>
    <property type="molecule type" value="Genomic_DNA"/>
</dbReference>
<reference evidence="4 5" key="1">
    <citation type="submission" date="2024-03" db="EMBL/GenBank/DDBJ databases">
        <title>Human intestinal bacterial collection.</title>
        <authorList>
            <person name="Pauvert C."/>
            <person name="Hitch T.C.A."/>
            <person name="Clavel T."/>
        </authorList>
    </citation>
    <scope>NUCLEOTIDE SEQUENCE [LARGE SCALE GENOMIC DNA]</scope>
    <source>
        <strain evidence="4 5">CLA-JM-H38</strain>
    </source>
</reference>
<feature type="domain" description="Glycosyltransferase 2-like" evidence="3">
    <location>
        <begin position="7"/>
        <end position="115"/>
    </location>
</feature>
<dbReference type="SUPFAM" id="SSF53448">
    <property type="entry name" value="Nucleotide-diphospho-sugar transferases"/>
    <property type="match status" value="1"/>
</dbReference>
<gene>
    <name evidence="4" type="ORF">WMO39_09310</name>
</gene>
<dbReference type="PANTHER" id="PTHR22916:SF51">
    <property type="entry name" value="GLYCOSYLTRANSFERASE EPSH-RELATED"/>
    <property type="match status" value="1"/>
</dbReference>
<evidence type="ECO:0000313" key="4">
    <source>
        <dbReference type="EMBL" id="MEQ2470520.1"/>
    </source>
</evidence>
<dbReference type="Gene3D" id="3.90.550.10">
    <property type="entry name" value="Spore Coat Polysaccharide Biosynthesis Protein SpsA, Chain A"/>
    <property type="match status" value="1"/>
</dbReference>
<dbReference type="InterPro" id="IPR029044">
    <property type="entry name" value="Nucleotide-diphossugar_trans"/>
</dbReference>
<keyword evidence="5" id="KW-1185">Reference proteome</keyword>
<evidence type="ECO:0000313" key="5">
    <source>
        <dbReference type="Proteomes" id="UP001490816"/>
    </source>
</evidence>
<dbReference type="Proteomes" id="UP001490816">
    <property type="component" value="Unassembled WGS sequence"/>
</dbReference>
<sequence>MSNVEITVFTPSYNRAKTLPRVFECLKKQTYKSFEWIIIDDGSEDNTKDVVDGFLKENNFFDIIYVYQKNQGKHIATNNAVKMCRGNFFITLDSDDTCTNDALETFVNEWNKIPKQEQKKYYGISCRTYDKDGKINGTQMNVPYIDSNDLDLRFKLNITGELWGMIRTDIMREFPFPVVEGYHFYPENVIWHNVGRKYICRYLSTALRYYIQDQENAVTNVNRKKASKEKFVMHLHYINDCWDYRKYNRKRYLEHIVAITRDGLANGYKLSEILTMLKTKPRRLLVLLTSPIGYLLYKHS</sequence>
<dbReference type="PANTHER" id="PTHR22916">
    <property type="entry name" value="GLYCOSYLTRANSFERASE"/>
    <property type="match status" value="1"/>
</dbReference>
<dbReference type="GO" id="GO:0016757">
    <property type="term" value="F:glycosyltransferase activity"/>
    <property type="evidence" value="ECO:0007669"/>
    <property type="project" value="UniProtKB-KW"/>
</dbReference>
<dbReference type="Pfam" id="PF00535">
    <property type="entry name" value="Glycos_transf_2"/>
    <property type="match status" value="1"/>
</dbReference>
<evidence type="ECO:0000256" key="1">
    <source>
        <dbReference type="ARBA" id="ARBA00022676"/>
    </source>
</evidence>
<proteinExistence type="predicted"/>
<evidence type="ECO:0000259" key="3">
    <source>
        <dbReference type="Pfam" id="PF00535"/>
    </source>
</evidence>
<keyword evidence="2 4" id="KW-0808">Transferase</keyword>
<keyword evidence="1 4" id="KW-0328">Glycosyltransferase</keyword>
<accession>A0ABV1FAW5</accession>
<organism evidence="4 5">
    <name type="scientific">Ruminococcoides intestinale</name>
    <dbReference type="NCBI Taxonomy" id="3133162"/>
    <lineage>
        <taxon>Bacteria</taxon>
        <taxon>Bacillati</taxon>
        <taxon>Bacillota</taxon>
        <taxon>Clostridia</taxon>
        <taxon>Eubacteriales</taxon>
        <taxon>Oscillospiraceae</taxon>
        <taxon>Ruminococcoides</taxon>
    </lineage>
</organism>
<dbReference type="EC" id="2.4.-.-" evidence="4"/>
<dbReference type="RefSeq" id="WP_015523131.1">
    <property type="nucleotide sequence ID" value="NZ_JBBMEZ010000028.1"/>
</dbReference>
<comment type="caution">
    <text evidence="4">The sequence shown here is derived from an EMBL/GenBank/DDBJ whole genome shotgun (WGS) entry which is preliminary data.</text>
</comment>
<name>A0ABV1FAW5_9FIRM</name>